<sequence length="358" mass="40810">MKPFIVVLLMVTLLTSCIAKTEVIEDIYMALAMAVDFKPTHDDEASLDRSRKGIDLTLSVPLYTADHKVESISFKESGITLKETISSINHKSDQYLSISKLGAVLFSENVLRSGIGEYAETLNADPLISGRLILAMTEGRAEHILQGDFRTNNQPVGRYLCNIVENNFKTFDLPRMNLHQFIYEWKGIGMDPVMPIIEISEKKATLAGIAILKDDSYMGKLTVEEIVPFTWMKKNTRNGSYVVRLPEQNTTIQDSTTRVRYKYLPNHNQFNIYIRVEGKLTKSDLSKSIELSEVRNAINKQFTNQCETVIAKLQKWGTDPLGLGNVVRSRVRNWDERIWKEQYPSLNIKIIVDSTIRR</sequence>
<feature type="domain" description="Spore germination GerAC-like C-terminal" evidence="9">
    <location>
        <begin position="208"/>
        <end position="358"/>
    </location>
</feature>
<gene>
    <name evidence="11" type="ORF">ACFFJ8_00395</name>
</gene>
<dbReference type="PANTHER" id="PTHR35789">
    <property type="entry name" value="SPORE GERMINATION PROTEIN B3"/>
    <property type="match status" value="1"/>
</dbReference>
<evidence type="ECO:0000256" key="6">
    <source>
        <dbReference type="ARBA" id="ARBA00023139"/>
    </source>
</evidence>
<dbReference type="Proteomes" id="UP001589818">
    <property type="component" value="Unassembled WGS sequence"/>
</dbReference>
<evidence type="ECO:0000256" key="8">
    <source>
        <dbReference type="SAM" id="SignalP"/>
    </source>
</evidence>
<evidence type="ECO:0000259" key="9">
    <source>
        <dbReference type="Pfam" id="PF05504"/>
    </source>
</evidence>
<dbReference type="InterPro" id="IPR038501">
    <property type="entry name" value="Spore_GerAC_C_sf"/>
</dbReference>
<keyword evidence="6" id="KW-0564">Palmitate</keyword>
<evidence type="ECO:0000256" key="7">
    <source>
        <dbReference type="ARBA" id="ARBA00023288"/>
    </source>
</evidence>
<evidence type="ECO:0000256" key="3">
    <source>
        <dbReference type="ARBA" id="ARBA00022544"/>
    </source>
</evidence>
<dbReference type="InterPro" id="IPR046953">
    <property type="entry name" value="Spore_GerAC-like_C"/>
</dbReference>
<feature type="chain" id="PRO_5045533713" evidence="8">
    <location>
        <begin position="20"/>
        <end position="358"/>
    </location>
</feature>
<dbReference type="NCBIfam" id="TIGR02887">
    <property type="entry name" value="spore_ger_x_C"/>
    <property type="match status" value="1"/>
</dbReference>
<accession>A0ABV6J1T3</accession>
<evidence type="ECO:0000256" key="1">
    <source>
        <dbReference type="ARBA" id="ARBA00004635"/>
    </source>
</evidence>
<dbReference type="InterPro" id="IPR057336">
    <property type="entry name" value="GerAC_N"/>
</dbReference>
<dbReference type="PROSITE" id="PS51257">
    <property type="entry name" value="PROKAR_LIPOPROTEIN"/>
    <property type="match status" value="1"/>
</dbReference>
<name>A0ABV6J1T3_9BACL</name>
<comment type="subcellular location">
    <subcellularLocation>
        <location evidence="1">Membrane</location>
        <topology evidence="1">Lipid-anchor</topology>
    </subcellularLocation>
</comment>
<reference evidence="11 12" key="1">
    <citation type="submission" date="2024-09" db="EMBL/GenBank/DDBJ databases">
        <authorList>
            <person name="Sun Q."/>
            <person name="Mori K."/>
        </authorList>
    </citation>
    <scope>NUCLEOTIDE SEQUENCE [LARGE SCALE GENOMIC DNA]</scope>
    <source>
        <strain evidence="11 12">CCM 4839</strain>
    </source>
</reference>
<feature type="domain" description="Spore germination protein N-terminal" evidence="10">
    <location>
        <begin position="22"/>
        <end position="199"/>
    </location>
</feature>
<organism evidence="11 12">
    <name type="scientific">Paenibacillus mendelii</name>
    <dbReference type="NCBI Taxonomy" id="206163"/>
    <lineage>
        <taxon>Bacteria</taxon>
        <taxon>Bacillati</taxon>
        <taxon>Bacillota</taxon>
        <taxon>Bacilli</taxon>
        <taxon>Bacillales</taxon>
        <taxon>Paenibacillaceae</taxon>
        <taxon>Paenibacillus</taxon>
    </lineage>
</organism>
<evidence type="ECO:0000256" key="4">
    <source>
        <dbReference type="ARBA" id="ARBA00022729"/>
    </source>
</evidence>
<keyword evidence="12" id="KW-1185">Reference proteome</keyword>
<dbReference type="InterPro" id="IPR008844">
    <property type="entry name" value="Spore_GerAC-like"/>
</dbReference>
<evidence type="ECO:0000256" key="5">
    <source>
        <dbReference type="ARBA" id="ARBA00023136"/>
    </source>
</evidence>
<evidence type="ECO:0000313" key="12">
    <source>
        <dbReference type="Proteomes" id="UP001589818"/>
    </source>
</evidence>
<dbReference type="EMBL" id="JBHLVF010000003">
    <property type="protein sequence ID" value="MFC0389825.1"/>
    <property type="molecule type" value="Genomic_DNA"/>
</dbReference>
<dbReference type="RefSeq" id="WP_204821775.1">
    <property type="nucleotide sequence ID" value="NZ_JANHOF010000015.1"/>
</dbReference>
<dbReference type="PANTHER" id="PTHR35789:SF1">
    <property type="entry name" value="SPORE GERMINATION PROTEIN B3"/>
    <property type="match status" value="1"/>
</dbReference>
<evidence type="ECO:0000313" key="11">
    <source>
        <dbReference type="EMBL" id="MFC0389825.1"/>
    </source>
</evidence>
<feature type="signal peptide" evidence="8">
    <location>
        <begin position="1"/>
        <end position="19"/>
    </location>
</feature>
<keyword evidence="7" id="KW-0449">Lipoprotein</keyword>
<comment type="caution">
    <text evidence="11">The sequence shown here is derived from an EMBL/GenBank/DDBJ whole genome shotgun (WGS) entry which is preliminary data.</text>
</comment>
<keyword evidence="3" id="KW-0309">Germination</keyword>
<evidence type="ECO:0000259" key="10">
    <source>
        <dbReference type="Pfam" id="PF25198"/>
    </source>
</evidence>
<keyword evidence="4 8" id="KW-0732">Signal</keyword>
<keyword evidence="5" id="KW-0472">Membrane</keyword>
<proteinExistence type="inferred from homology"/>
<dbReference type="Gene3D" id="3.30.300.210">
    <property type="entry name" value="Nutrient germinant receptor protein C, domain 3"/>
    <property type="match status" value="1"/>
</dbReference>
<evidence type="ECO:0000256" key="2">
    <source>
        <dbReference type="ARBA" id="ARBA00007886"/>
    </source>
</evidence>
<protein>
    <submittedName>
        <fullName evidence="11">Ger(X)C family spore germination protein</fullName>
    </submittedName>
</protein>
<dbReference type="Pfam" id="PF05504">
    <property type="entry name" value="Spore_GerAC"/>
    <property type="match status" value="1"/>
</dbReference>
<comment type="similarity">
    <text evidence="2">Belongs to the GerABKC lipoprotein family.</text>
</comment>
<dbReference type="Pfam" id="PF25198">
    <property type="entry name" value="Spore_GerAC_N"/>
    <property type="match status" value="1"/>
</dbReference>